<dbReference type="Proteomes" id="UP000018851">
    <property type="component" value="Chromosome"/>
</dbReference>
<dbReference type="eggNOG" id="COG2267">
    <property type="taxonomic scope" value="Bacteria"/>
</dbReference>
<evidence type="ECO:0000256" key="1">
    <source>
        <dbReference type="ARBA" id="ARBA00022801"/>
    </source>
</evidence>
<accession>W0AED7</accession>
<organism evidence="3 4">
    <name type="scientific">Sphingomonas sanxanigenens DSM 19645 = NX02</name>
    <dbReference type="NCBI Taxonomy" id="1123269"/>
    <lineage>
        <taxon>Bacteria</taxon>
        <taxon>Pseudomonadati</taxon>
        <taxon>Pseudomonadota</taxon>
        <taxon>Alphaproteobacteria</taxon>
        <taxon>Sphingomonadales</taxon>
        <taxon>Sphingomonadaceae</taxon>
        <taxon>Sphingomonas</taxon>
    </lineage>
</organism>
<keyword evidence="4" id="KW-1185">Reference proteome</keyword>
<dbReference type="Gene3D" id="3.40.50.1820">
    <property type="entry name" value="alpha/beta hydrolase"/>
    <property type="match status" value="1"/>
</dbReference>
<keyword evidence="1" id="KW-0378">Hydrolase</keyword>
<feature type="domain" description="AB hydrolase-1" evidence="2">
    <location>
        <begin position="26"/>
        <end position="262"/>
    </location>
</feature>
<dbReference type="OrthoDB" id="8680283at2"/>
<dbReference type="EMBL" id="CP006644">
    <property type="protein sequence ID" value="AHE55456.1"/>
    <property type="molecule type" value="Genomic_DNA"/>
</dbReference>
<dbReference type="RefSeq" id="WP_053000674.1">
    <property type="nucleotide sequence ID" value="NZ_CP006644.1"/>
</dbReference>
<protein>
    <recommendedName>
        <fullName evidence="2">AB hydrolase-1 domain-containing protein</fullName>
    </recommendedName>
</protein>
<dbReference type="SUPFAM" id="SSF53474">
    <property type="entry name" value="alpha/beta-Hydrolases"/>
    <property type="match status" value="1"/>
</dbReference>
<evidence type="ECO:0000259" key="2">
    <source>
        <dbReference type="Pfam" id="PF12697"/>
    </source>
</evidence>
<dbReference type="Pfam" id="PF12697">
    <property type="entry name" value="Abhydrolase_6"/>
    <property type="match status" value="1"/>
</dbReference>
<sequence length="274" mass="29623">MEIASHFIDVDGVLTHYLEAGEGPPLLLVHGGGAGADSWGNWKDCFAHFAPHFRVIAPDMIGFGKTDKPSPEAYVYDQPGRNRHLAGFIDAMDLSGVAIVGNSMGGASAIGVALDRPELLSKIVLMGSAGLPIPPRPSPHLLHNLHYDFTREGMRRVIGGLTAPGFEPGEEMVEYRFQLLENDEARAALSAINAETRKGTLNYDEDRLATIAHPVLVVNGKDDGVSILPRAYRFLELLPNSWGYIVPHCGHWAMIEATDDFCGAVNRFLGVAAA</sequence>
<dbReference type="GO" id="GO:0016020">
    <property type="term" value="C:membrane"/>
    <property type="evidence" value="ECO:0007669"/>
    <property type="project" value="TreeGrafter"/>
</dbReference>
<dbReference type="InterPro" id="IPR029058">
    <property type="entry name" value="AB_hydrolase_fold"/>
</dbReference>
<dbReference type="PANTHER" id="PTHR43798:SF31">
    <property type="entry name" value="AB HYDROLASE SUPERFAMILY PROTEIN YCLE"/>
    <property type="match status" value="1"/>
</dbReference>
<proteinExistence type="predicted"/>
<dbReference type="AlphaFoldDB" id="W0AED7"/>
<dbReference type="InterPro" id="IPR000073">
    <property type="entry name" value="AB_hydrolase_1"/>
</dbReference>
<dbReference type="STRING" id="1123269.NX02_18960"/>
<dbReference type="PANTHER" id="PTHR43798">
    <property type="entry name" value="MONOACYLGLYCEROL LIPASE"/>
    <property type="match status" value="1"/>
</dbReference>
<dbReference type="GO" id="GO:0016787">
    <property type="term" value="F:hydrolase activity"/>
    <property type="evidence" value="ECO:0007669"/>
    <property type="project" value="UniProtKB-KW"/>
</dbReference>
<dbReference type="PRINTS" id="PR00111">
    <property type="entry name" value="ABHYDROLASE"/>
</dbReference>
<gene>
    <name evidence="3" type="ORF">NX02_18960</name>
</gene>
<evidence type="ECO:0000313" key="3">
    <source>
        <dbReference type="EMBL" id="AHE55456.1"/>
    </source>
</evidence>
<dbReference type="HOGENOM" id="CLU_020336_13_2_5"/>
<dbReference type="InterPro" id="IPR050266">
    <property type="entry name" value="AB_hydrolase_sf"/>
</dbReference>
<evidence type="ECO:0000313" key="4">
    <source>
        <dbReference type="Proteomes" id="UP000018851"/>
    </source>
</evidence>
<dbReference type="KEGG" id="ssan:NX02_18960"/>
<dbReference type="PATRIC" id="fig|1123269.5.peg.3709"/>
<name>W0AED7_9SPHN</name>
<reference evidence="3 4" key="1">
    <citation type="submission" date="2013-07" db="EMBL/GenBank/DDBJ databases">
        <title>Completed genome of Sphingomonas sanxanigenens NX02.</title>
        <authorList>
            <person name="Ma T."/>
            <person name="Huang H."/>
            <person name="Wu M."/>
            <person name="Li X."/>
            <person name="Li G."/>
        </authorList>
    </citation>
    <scope>NUCLEOTIDE SEQUENCE [LARGE SCALE GENOMIC DNA]</scope>
    <source>
        <strain evidence="3 4">NX02</strain>
    </source>
</reference>